<evidence type="ECO:0000256" key="1">
    <source>
        <dbReference type="SAM" id="MobiDB-lite"/>
    </source>
</evidence>
<name>A0A4R4DQQ9_9PROT</name>
<dbReference type="AlphaFoldDB" id="A0A4R4DQQ9"/>
<feature type="region of interest" description="Disordered" evidence="1">
    <location>
        <begin position="142"/>
        <end position="163"/>
    </location>
</feature>
<reference evidence="2 3" key="1">
    <citation type="submission" date="2019-03" db="EMBL/GenBank/DDBJ databases">
        <title>Paracraurococcus aquatilis NE82 genome sequence.</title>
        <authorList>
            <person name="Zhao Y."/>
            <person name="Du Z."/>
        </authorList>
    </citation>
    <scope>NUCLEOTIDE SEQUENCE [LARGE SCALE GENOMIC DNA]</scope>
    <source>
        <strain evidence="2 3">NE82</strain>
    </source>
</reference>
<accession>A0A4R4DQQ9</accession>
<dbReference type="Proteomes" id="UP000295023">
    <property type="component" value="Unassembled WGS sequence"/>
</dbReference>
<keyword evidence="3" id="KW-1185">Reference proteome</keyword>
<evidence type="ECO:0000313" key="3">
    <source>
        <dbReference type="Proteomes" id="UP000295023"/>
    </source>
</evidence>
<sequence>MGWSGMGRTLDRTRARVNCDRGGRDVRRMIRHRRRMAHRAAPFRLLLALLLSVQWAGALAHCLFPWGLAPLAAAGGGHAVEICSAEGLHMVLLGEDGQPQAPAGPRHGTCPLCPGGAAPSPEAPAALAEPVRYAAAAFAPPPAGLPPAPPRAPPQQPRAPPLA</sequence>
<dbReference type="OrthoDB" id="7274438at2"/>
<gene>
    <name evidence="2" type="ORF">EXY23_06860</name>
</gene>
<proteinExistence type="predicted"/>
<dbReference type="Pfam" id="PF11162">
    <property type="entry name" value="DUF2946"/>
    <property type="match status" value="1"/>
</dbReference>
<dbReference type="EMBL" id="SKBM01000005">
    <property type="protein sequence ID" value="TCZ64361.1"/>
    <property type="molecule type" value="Genomic_DNA"/>
</dbReference>
<organism evidence="2 3">
    <name type="scientific">Roseicella aquatilis</name>
    <dbReference type="NCBI Taxonomy" id="2527868"/>
    <lineage>
        <taxon>Bacteria</taxon>
        <taxon>Pseudomonadati</taxon>
        <taxon>Pseudomonadota</taxon>
        <taxon>Alphaproteobacteria</taxon>
        <taxon>Acetobacterales</taxon>
        <taxon>Roseomonadaceae</taxon>
        <taxon>Roseicella</taxon>
    </lineage>
</organism>
<protein>
    <submittedName>
        <fullName evidence="2">DUF2946 domain-containing protein</fullName>
    </submittedName>
</protein>
<comment type="caution">
    <text evidence="2">The sequence shown here is derived from an EMBL/GenBank/DDBJ whole genome shotgun (WGS) entry which is preliminary data.</text>
</comment>
<dbReference type="InterPro" id="IPR021333">
    <property type="entry name" value="DUF2946"/>
</dbReference>
<evidence type="ECO:0000313" key="2">
    <source>
        <dbReference type="EMBL" id="TCZ64361.1"/>
    </source>
</evidence>